<dbReference type="Proteomes" id="UP000002316">
    <property type="component" value="Chromosome 7"/>
</dbReference>
<keyword evidence="1" id="KW-0472">Membrane</keyword>
<dbReference type="GeneID" id="23863069"/>
<keyword evidence="1" id="KW-1133">Transmembrane helix</keyword>
<proteinExistence type="predicted"/>
<dbReference type="RefSeq" id="XP_011775168.1">
    <property type="nucleotide sequence ID" value="XM_011776866.1"/>
</dbReference>
<evidence type="ECO:0000313" key="3">
    <source>
        <dbReference type="Proteomes" id="UP000002316"/>
    </source>
</evidence>
<evidence type="ECO:0000256" key="1">
    <source>
        <dbReference type="SAM" id="Phobius"/>
    </source>
</evidence>
<accession>C9ZU03</accession>
<dbReference type="KEGG" id="tbg:TbgDal_VII7690"/>
<evidence type="ECO:0000313" key="2">
    <source>
        <dbReference type="EMBL" id="CBH12889.1"/>
    </source>
</evidence>
<dbReference type="EMBL" id="FN554970">
    <property type="protein sequence ID" value="CBH12889.1"/>
    <property type="molecule type" value="Genomic_DNA"/>
</dbReference>
<gene>
    <name evidence="2" type="ORF">TbgDal_VII7690</name>
</gene>
<name>C9ZU03_TRYB9</name>
<protein>
    <submittedName>
        <fullName evidence="2">Uncharacterized protein</fullName>
    </submittedName>
</protein>
<organism evidence="2 3">
    <name type="scientific">Trypanosoma brucei gambiense (strain MHOM/CI/86/DAL972)</name>
    <dbReference type="NCBI Taxonomy" id="679716"/>
    <lineage>
        <taxon>Eukaryota</taxon>
        <taxon>Discoba</taxon>
        <taxon>Euglenozoa</taxon>
        <taxon>Kinetoplastea</taxon>
        <taxon>Metakinetoplastina</taxon>
        <taxon>Trypanosomatida</taxon>
        <taxon>Trypanosomatidae</taxon>
        <taxon>Trypanosoma</taxon>
    </lineage>
</organism>
<sequence>MTERTTSHSLPHTHKHTQTYTHTHIYIYIYSFEKGHLHVASAVHPMSSAPFLLFSSDGNAGVKVGIGVASKELSYRPVLRTFSVRRLTRLNLQHNSLCFATFLSLFFFTLFTLRQNMKGQNGKRNKYKSS</sequence>
<feature type="transmembrane region" description="Helical" evidence="1">
    <location>
        <begin position="92"/>
        <end position="113"/>
    </location>
</feature>
<reference evidence="3" key="1">
    <citation type="journal article" date="2010" name="PLoS Negl. Trop. Dis.">
        <title>The genome sequence of Trypanosoma brucei gambiense, causative agent of chronic human african trypanosomiasis.</title>
        <authorList>
            <person name="Jackson A.P."/>
            <person name="Sanders M."/>
            <person name="Berry A."/>
            <person name="McQuillan J."/>
            <person name="Aslett M.A."/>
            <person name="Quail M.A."/>
            <person name="Chukualim B."/>
            <person name="Capewell P."/>
            <person name="MacLeod A."/>
            <person name="Melville S.E."/>
            <person name="Gibson W."/>
            <person name="Barry J.D."/>
            <person name="Berriman M."/>
            <person name="Hertz-Fowler C."/>
        </authorList>
    </citation>
    <scope>NUCLEOTIDE SEQUENCE [LARGE SCALE GENOMIC DNA]</scope>
    <source>
        <strain evidence="3">MHOM/CI/86/DAL972</strain>
    </source>
</reference>
<dbReference type="AlphaFoldDB" id="C9ZU03"/>
<keyword evidence="1" id="KW-0812">Transmembrane</keyword>